<dbReference type="STRING" id="1917485.BOO69_02915"/>
<proteinExistence type="predicted"/>
<dbReference type="KEGG" id="suam:BOO69_02915"/>
<dbReference type="PANTHER" id="PTHR42905:SF5">
    <property type="entry name" value="CARBOXYVINYL-CARBOXYPHOSPHONATE PHOSPHORYLMUTASE, CHLOROPLASTIC"/>
    <property type="match status" value="1"/>
</dbReference>
<evidence type="ECO:0000313" key="1">
    <source>
        <dbReference type="EMBL" id="APE45258.1"/>
    </source>
</evidence>
<gene>
    <name evidence="1" type="ORF">BOO69_02915</name>
</gene>
<dbReference type="Pfam" id="PF13714">
    <property type="entry name" value="PEP_mutase"/>
    <property type="match status" value="1"/>
</dbReference>
<dbReference type="CDD" id="cd00377">
    <property type="entry name" value="ICL_PEPM"/>
    <property type="match status" value="1"/>
</dbReference>
<sequence>MTKSEMAQAIRSGKCLWSAGCHDVLSAKLVEKAGFDVLLTSGFGISASLLGQPDVEVYSMTENLGVVRNVSNAVQIPVIADADTGYGNAINVMRTVREFEQAGAAAMIIEDQVMPKRCPAVASRLELIPVEEGVSKIRAAVAARRDPDTLIVGRTDADTKEESIRRARAYADAGADMIQPISAGYASLDDLRDLREACGVPLSLQIMRWLESDLSGDEIESVAGIAHFPLVSLLSATRAMESALTRVRNARTTRALDQGDQTSLNDFKHFIGFPEVERLQEEFMKDIA</sequence>
<evidence type="ECO:0000313" key="2">
    <source>
        <dbReference type="Proteomes" id="UP000181897"/>
    </source>
</evidence>
<accession>A0A1J0WLT4</accession>
<dbReference type="Proteomes" id="UP000181897">
    <property type="component" value="Chromosome"/>
</dbReference>
<dbReference type="GO" id="GO:0016833">
    <property type="term" value="F:oxo-acid-lyase activity"/>
    <property type="evidence" value="ECO:0007669"/>
    <property type="project" value="UniProtKB-ARBA"/>
</dbReference>
<keyword evidence="2" id="KW-1185">Reference proteome</keyword>
<dbReference type="OrthoDB" id="8629576at2"/>
<dbReference type="AlphaFoldDB" id="A0A1J0WLT4"/>
<dbReference type="PANTHER" id="PTHR42905">
    <property type="entry name" value="PHOSPHOENOLPYRUVATE CARBOXYLASE"/>
    <property type="match status" value="1"/>
</dbReference>
<protein>
    <submittedName>
        <fullName evidence="1">Carboxyvinyl-carboxyphosphonate phosphorylmutase</fullName>
    </submittedName>
</protein>
<reference evidence="1 2" key="1">
    <citation type="submission" date="2016-11" db="EMBL/GenBank/DDBJ databases">
        <title>Complete genome sequence of Sulfitobacter sp. AM1-D1, a toxic bacteria associated with marine dinoflagellate Alexandrium minutum in East China Sea.</title>
        <authorList>
            <person name="Yang Q."/>
            <person name="Zhang X."/>
            <person name="Tian X."/>
        </authorList>
    </citation>
    <scope>NUCLEOTIDE SEQUENCE [LARGE SCALE GENOMIC DNA]</scope>
    <source>
        <strain evidence="1 2">AM1-D1</strain>
    </source>
</reference>
<dbReference type="InterPro" id="IPR015813">
    <property type="entry name" value="Pyrv/PenolPyrv_kinase-like_dom"/>
</dbReference>
<dbReference type="InterPro" id="IPR040442">
    <property type="entry name" value="Pyrv_kinase-like_dom_sf"/>
</dbReference>
<dbReference type="EMBL" id="CP018076">
    <property type="protein sequence ID" value="APE45258.1"/>
    <property type="molecule type" value="Genomic_DNA"/>
</dbReference>
<dbReference type="InterPro" id="IPR039556">
    <property type="entry name" value="ICL/PEPM"/>
</dbReference>
<name>A0A1J0WLT4_9RHOB</name>
<organism evidence="1 2">
    <name type="scientific">Sulfitobacter alexandrii</name>
    <dbReference type="NCBI Taxonomy" id="1917485"/>
    <lineage>
        <taxon>Bacteria</taxon>
        <taxon>Pseudomonadati</taxon>
        <taxon>Pseudomonadota</taxon>
        <taxon>Alphaproteobacteria</taxon>
        <taxon>Rhodobacterales</taxon>
        <taxon>Roseobacteraceae</taxon>
        <taxon>Sulfitobacter</taxon>
    </lineage>
</organism>
<dbReference type="Gene3D" id="3.20.20.60">
    <property type="entry name" value="Phosphoenolpyruvate-binding domains"/>
    <property type="match status" value="1"/>
</dbReference>
<dbReference type="SUPFAM" id="SSF51621">
    <property type="entry name" value="Phosphoenolpyruvate/pyruvate domain"/>
    <property type="match status" value="1"/>
</dbReference>